<organism evidence="1 2">
    <name type="scientific">Sphingomonas plantiphila</name>
    <dbReference type="NCBI Taxonomy" id="3163295"/>
    <lineage>
        <taxon>Bacteria</taxon>
        <taxon>Pseudomonadati</taxon>
        <taxon>Pseudomonadota</taxon>
        <taxon>Alphaproteobacteria</taxon>
        <taxon>Sphingomonadales</taxon>
        <taxon>Sphingomonadaceae</taxon>
        <taxon>Sphingomonas</taxon>
    </lineage>
</organism>
<evidence type="ECO:0000313" key="1">
    <source>
        <dbReference type="EMBL" id="MFL9840277.1"/>
    </source>
</evidence>
<evidence type="ECO:0000313" key="2">
    <source>
        <dbReference type="Proteomes" id="UP001629244"/>
    </source>
</evidence>
<accession>A0ABW8YLF5</accession>
<reference evidence="1 2" key="1">
    <citation type="submission" date="2024-06" db="EMBL/GenBank/DDBJ databases">
        <authorList>
            <person name="Kaempfer P."/>
            <person name="Viver T."/>
        </authorList>
    </citation>
    <scope>NUCLEOTIDE SEQUENCE [LARGE SCALE GENOMIC DNA]</scope>
    <source>
        <strain evidence="1 2">ST-64</strain>
    </source>
</reference>
<proteinExistence type="predicted"/>
<dbReference type="Proteomes" id="UP001629244">
    <property type="component" value="Unassembled WGS sequence"/>
</dbReference>
<dbReference type="EMBL" id="JBELQC010000001">
    <property type="protein sequence ID" value="MFL9840277.1"/>
    <property type="molecule type" value="Genomic_DNA"/>
</dbReference>
<keyword evidence="2" id="KW-1185">Reference proteome</keyword>
<dbReference type="RefSeq" id="WP_408077221.1">
    <property type="nucleotide sequence ID" value="NZ_JBELQC010000001.1"/>
</dbReference>
<sequence>MNWWLAAGSLAAVLALAGIAWLLKLGGAQRLESGDDAVALAEALVSGFEGTAGIVSASGELAAVAGGPGDLVLIEPLGARYRATHYAGARVAAVHPAPEGTAITLELQPGAVFRITVADVTAAEAFVAQLG</sequence>
<comment type="caution">
    <text evidence="1">The sequence shown here is derived from an EMBL/GenBank/DDBJ whole genome shotgun (WGS) entry which is preliminary data.</text>
</comment>
<name>A0ABW8YLF5_9SPHN</name>
<gene>
    <name evidence="1" type="ORF">ABS767_04815</name>
</gene>
<protein>
    <submittedName>
        <fullName evidence="1">Uncharacterized protein</fullName>
    </submittedName>
</protein>